<dbReference type="GO" id="GO:0009435">
    <property type="term" value="P:NAD+ biosynthetic process"/>
    <property type="evidence" value="ECO:0007669"/>
    <property type="project" value="UniProtKB-UniRule"/>
</dbReference>
<reference evidence="13 14" key="1">
    <citation type="submission" date="2016-12" db="EMBL/GenBank/DDBJ databases">
        <authorList>
            <person name="Song W.-J."/>
            <person name="Kurnit D.M."/>
        </authorList>
    </citation>
    <scope>NUCLEOTIDE SEQUENCE [LARGE SCALE GENOMIC DNA]</scope>
    <source>
        <strain evidence="13 14">ATCC 49181</strain>
    </source>
</reference>
<evidence type="ECO:0000256" key="8">
    <source>
        <dbReference type="ARBA" id="ARBA00022840"/>
    </source>
</evidence>
<dbReference type="NCBIfam" id="TIGR00482">
    <property type="entry name" value="nicotinate (nicotinamide) nucleotide adenylyltransferase"/>
    <property type="match status" value="1"/>
</dbReference>
<dbReference type="PANTHER" id="PTHR39321">
    <property type="entry name" value="NICOTINATE-NUCLEOTIDE ADENYLYLTRANSFERASE-RELATED"/>
    <property type="match status" value="1"/>
</dbReference>
<dbReference type="EC" id="2.7.7.18" evidence="11"/>
<organism evidence="13 14">
    <name type="scientific">Nitrosomonas cryotolerans ATCC 49181</name>
    <dbReference type="NCBI Taxonomy" id="1131553"/>
    <lineage>
        <taxon>Bacteria</taxon>
        <taxon>Pseudomonadati</taxon>
        <taxon>Pseudomonadota</taxon>
        <taxon>Betaproteobacteria</taxon>
        <taxon>Nitrosomonadales</taxon>
        <taxon>Nitrosomonadaceae</taxon>
        <taxon>Nitrosomonas</taxon>
    </lineage>
</organism>
<dbReference type="Pfam" id="PF01467">
    <property type="entry name" value="CTP_transf_like"/>
    <property type="match status" value="1"/>
</dbReference>
<evidence type="ECO:0000256" key="1">
    <source>
        <dbReference type="ARBA" id="ARBA00002324"/>
    </source>
</evidence>
<feature type="domain" description="Cytidyltransferase-like" evidence="12">
    <location>
        <begin position="11"/>
        <end position="195"/>
    </location>
</feature>
<evidence type="ECO:0000313" key="13">
    <source>
        <dbReference type="EMBL" id="SIO33749.1"/>
    </source>
</evidence>
<dbReference type="eggNOG" id="COG1057">
    <property type="taxonomic scope" value="Bacteria"/>
</dbReference>
<comment type="function">
    <text evidence="1 11">Catalyzes the reversible adenylation of nicotinate mononucleotide (NaMN) to nicotinic acid adenine dinucleotide (NaAD).</text>
</comment>
<dbReference type="PANTHER" id="PTHR39321:SF3">
    <property type="entry name" value="PHOSPHOPANTETHEINE ADENYLYLTRANSFERASE"/>
    <property type="match status" value="1"/>
</dbReference>
<dbReference type="Gene3D" id="3.40.50.620">
    <property type="entry name" value="HUPs"/>
    <property type="match status" value="1"/>
</dbReference>
<proteinExistence type="inferred from homology"/>
<evidence type="ECO:0000256" key="10">
    <source>
        <dbReference type="ARBA" id="ARBA00048721"/>
    </source>
</evidence>
<dbReference type="SUPFAM" id="SSF52374">
    <property type="entry name" value="Nucleotidylyl transferase"/>
    <property type="match status" value="1"/>
</dbReference>
<gene>
    <name evidence="11" type="primary">nadD</name>
    <name evidence="13" type="ORF">SAMN02743940_1956</name>
</gene>
<evidence type="ECO:0000256" key="2">
    <source>
        <dbReference type="ARBA" id="ARBA00005019"/>
    </source>
</evidence>
<dbReference type="Proteomes" id="UP000185062">
    <property type="component" value="Unassembled WGS sequence"/>
</dbReference>
<dbReference type="AlphaFoldDB" id="A0A1N6INZ5"/>
<dbReference type="NCBIfam" id="TIGR00125">
    <property type="entry name" value="cyt_tran_rel"/>
    <property type="match status" value="1"/>
</dbReference>
<comment type="catalytic activity">
    <reaction evidence="10 11">
        <text>nicotinate beta-D-ribonucleotide + ATP + H(+) = deamido-NAD(+) + diphosphate</text>
        <dbReference type="Rhea" id="RHEA:22860"/>
        <dbReference type="ChEBI" id="CHEBI:15378"/>
        <dbReference type="ChEBI" id="CHEBI:30616"/>
        <dbReference type="ChEBI" id="CHEBI:33019"/>
        <dbReference type="ChEBI" id="CHEBI:57502"/>
        <dbReference type="ChEBI" id="CHEBI:58437"/>
        <dbReference type="EC" id="2.7.7.18"/>
    </reaction>
</comment>
<evidence type="ECO:0000256" key="3">
    <source>
        <dbReference type="ARBA" id="ARBA00009014"/>
    </source>
</evidence>
<evidence type="ECO:0000256" key="5">
    <source>
        <dbReference type="ARBA" id="ARBA00022679"/>
    </source>
</evidence>
<dbReference type="EMBL" id="FSRO01000001">
    <property type="protein sequence ID" value="SIO33749.1"/>
    <property type="molecule type" value="Genomic_DNA"/>
</dbReference>
<dbReference type="UniPathway" id="UPA00253">
    <property type="reaction ID" value="UER00332"/>
</dbReference>
<evidence type="ECO:0000259" key="12">
    <source>
        <dbReference type="Pfam" id="PF01467"/>
    </source>
</evidence>
<dbReference type="RefSeq" id="WP_028460522.1">
    <property type="nucleotide sequence ID" value="NZ_FSRO01000001.1"/>
</dbReference>
<evidence type="ECO:0000256" key="6">
    <source>
        <dbReference type="ARBA" id="ARBA00022695"/>
    </source>
</evidence>
<comment type="pathway">
    <text evidence="2 11">Cofactor biosynthesis; NAD(+) biosynthesis; deamido-NAD(+) from nicotinate D-ribonucleotide: step 1/1.</text>
</comment>
<evidence type="ECO:0000256" key="11">
    <source>
        <dbReference type="HAMAP-Rule" id="MF_00244"/>
    </source>
</evidence>
<dbReference type="InterPro" id="IPR014729">
    <property type="entry name" value="Rossmann-like_a/b/a_fold"/>
</dbReference>
<evidence type="ECO:0000313" key="14">
    <source>
        <dbReference type="Proteomes" id="UP000185062"/>
    </source>
</evidence>
<protein>
    <recommendedName>
        <fullName evidence="11">Probable nicotinate-nucleotide adenylyltransferase</fullName>
        <ecNumber evidence="11">2.7.7.18</ecNumber>
    </recommendedName>
    <alternativeName>
        <fullName evidence="11">Deamido-NAD(+) diphosphorylase</fullName>
    </alternativeName>
    <alternativeName>
        <fullName evidence="11">Deamido-NAD(+) pyrophosphorylase</fullName>
    </alternativeName>
    <alternativeName>
        <fullName evidence="11">Nicotinate mononucleotide adenylyltransferase</fullName>
        <shortName evidence="11">NaMN adenylyltransferase</shortName>
    </alternativeName>
</protein>
<accession>A0A1N6INZ5</accession>
<keyword evidence="6 11" id="KW-0548">Nucleotidyltransferase</keyword>
<dbReference type="STRING" id="44575.SAMN05216419_1001110"/>
<dbReference type="InterPro" id="IPR005248">
    <property type="entry name" value="NadD/NMNAT"/>
</dbReference>
<keyword evidence="4 11" id="KW-0662">Pyridine nucleotide biosynthesis</keyword>
<dbReference type="GO" id="GO:0004515">
    <property type="term" value="F:nicotinate-nucleotide adenylyltransferase activity"/>
    <property type="evidence" value="ECO:0007669"/>
    <property type="project" value="UniProtKB-UniRule"/>
</dbReference>
<keyword evidence="14" id="KW-1185">Reference proteome</keyword>
<dbReference type="HAMAP" id="MF_00244">
    <property type="entry name" value="NaMN_adenylyltr"/>
    <property type="match status" value="1"/>
</dbReference>
<keyword evidence="9 11" id="KW-0520">NAD</keyword>
<sequence length="225" mass="25839">MSELKFSLTGIYGGTFDPIHYGHLRIAEELTDIIGFQTIHFIPSGSPRLRCDPFASRYHRLMMTHLAIQNNSKFILDAREINREGKSSSVESLREYKYESGDDKTALCFIIGIDAFMKLPLWYCWRELFTLCHFIIVHRPGRISMMNQDTLPQDLKKECASRWVTNSNDLKRQSSGLVFVASTSLLDISATAIRSFFSAEKSTRYLLPDAVLDYINIHHLYSGEE</sequence>
<evidence type="ECO:0000256" key="9">
    <source>
        <dbReference type="ARBA" id="ARBA00023027"/>
    </source>
</evidence>
<dbReference type="GO" id="GO:0005524">
    <property type="term" value="F:ATP binding"/>
    <property type="evidence" value="ECO:0007669"/>
    <property type="project" value="UniProtKB-KW"/>
</dbReference>
<keyword evidence="8 11" id="KW-0067">ATP-binding</keyword>
<keyword evidence="5 11" id="KW-0808">Transferase</keyword>
<keyword evidence="7 11" id="KW-0547">Nucleotide-binding</keyword>
<dbReference type="CDD" id="cd02165">
    <property type="entry name" value="NMNAT"/>
    <property type="match status" value="1"/>
</dbReference>
<dbReference type="InterPro" id="IPR004821">
    <property type="entry name" value="Cyt_trans-like"/>
</dbReference>
<name>A0A1N6INZ5_9PROT</name>
<dbReference type="NCBIfam" id="NF000840">
    <property type="entry name" value="PRK00071.1-3"/>
    <property type="match status" value="1"/>
</dbReference>
<comment type="similarity">
    <text evidence="3 11">Belongs to the NadD family.</text>
</comment>
<evidence type="ECO:0000256" key="4">
    <source>
        <dbReference type="ARBA" id="ARBA00022642"/>
    </source>
</evidence>
<evidence type="ECO:0000256" key="7">
    <source>
        <dbReference type="ARBA" id="ARBA00022741"/>
    </source>
</evidence>
<dbReference type="NCBIfam" id="NF000839">
    <property type="entry name" value="PRK00071.1-1"/>
    <property type="match status" value="1"/>
</dbReference>